<dbReference type="Proteomes" id="UP000032025">
    <property type="component" value="Unassembled WGS sequence"/>
</dbReference>
<keyword evidence="1" id="KW-0812">Transmembrane</keyword>
<feature type="transmembrane region" description="Helical" evidence="1">
    <location>
        <begin position="71"/>
        <end position="91"/>
    </location>
</feature>
<keyword evidence="3" id="KW-1185">Reference proteome</keyword>
<gene>
    <name evidence="2" type="ORF">SP6_65_00110</name>
</gene>
<accession>A0A0C9NMD3</accession>
<name>A0A0C9NMD3_SPHPI</name>
<reference evidence="2 3" key="1">
    <citation type="submission" date="2014-08" db="EMBL/GenBank/DDBJ databases">
        <title>Whole genome shotgun sequence of Sphingomonas paucimobilis NBRC 13935.</title>
        <authorList>
            <person name="Hosoyama A."/>
            <person name="Hashimoto M."/>
            <person name="Hosoyama Y."/>
            <person name="Noguchi M."/>
            <person name="Uohara A."/>
            <person name="Ohji S."/>
            <person name="Katano-Makiyama Y."/>
            <person name="Ichikawa N."/>
            <person name="Kimura A."/>
            <person name="Yamazoe A."/>
            <person name="Fujita N."/>
        </authorList>
    </citation>
    <scope>NUCLEOTIDE SEQUENCE [LARGE SCALE GENOMIC DNA]</scope>
    <source>
        <strain evidence="2 3">NBRC 13935</strain>
    </source>
</reference>
<feature type="transmembrane region" description="Helical" evidence="1">
    <location>
        <begin position="97"/>
        <end position="119"/>
    </location>
</feature>
<dbReference type="AlphaFoldDB" id="A0A0C9NMD3"/>
<keyword evidence="1" id="KW-1133">Transmembrane helix</keyword>
<feature type="transmembrane region" description="Helical" evidence="1">
    <location>
        <begin position="39"/>
        <end position="59"/>
    </location>
</feature>
<protein>
    <submittedName>
        <fullName evidence="2">DNA, contig: SP665</fullName>
    </submittedName>
</protein>
<evidence type="ECO:0000313" key="3">
    <source>
        <dbReference type="Proteomes" id="UP000032025"/>
    </source>
</evidence>
<evidence type="ECO:0000256" key="1">
    <source>
        <dbReference type="SAM" id="Phobius"/>
    </source>
</evidence>
<dbReference type="EMBL" id="BBJS01000065">
    <property type="protein sequence ID" value="GAN15798.1"/>
    <property type="molecule type" value="Genomic_DNA"/>
</dbReference>
<sequence length="126" mass="12830">MQQSSIGRGLGCLAILPAAFIGLAGLADGIGPTGWRGFAELFGWVAVCATACYFIGVLLTPRGWAGAWRYLAGGAIAGALAVAVNWLGLGAPMAAKIAYTSALQIVGVIAVAGCLILLARFARHTR</sequence>
<keyword evidence="1" id="KW-0472">Membrane</keyword>
<evidence type="ECO:0000313" key="2">
    <source>
        <dbReference type="EMBL" id="GAN15798.1"/>
    </source>
</evidence>
<comment type="caution">
    <text evidence="2">The sequence shown here is derived from an EMBL/GenBank/DDBJ whole genome shotgun (WGS) entry which is preliminary data.</text>
</comment>
<proteinExistence type="predicted"/>
<organism evidence="2 3">
    <name type="scientific">Sphingomonas paucimobilis NBRC 13935</name>
    <dbReference type="NCBI Taxonomy" id="1219050"/>
    <lineage>
        <taxon>Bacteria</taxon>
        <taxon>Pseudomonadati</taxon>
        <taxon>Pseudomonadota</taxon>
        <taxon>Alphaproteobacteria</taxon>
        <taxon>Sphingomonadales</taxon>
        <taxon>Sphingomonadaceae</taxon>
        <taxon>Sphingomonas</taxon>
    </lineage>
</organism>